<name>A0A1I0RCX1_9RHOB</name>
<dbReference type="EMBL" id="FOJB01000003">
    <property type="protein sequence ID" value="SEW38088.1"/>
    <property type="molecule type" value="Genomic_DNA"/>
</dbReference>
<evidence type="ECO:0000313" key="3">
    <source>
        <dbReference type="EMBL" id="SEW38088.1"/>
    </source>
</evidence>
<reference evidence="3 4" key="1">
    <citation type="submission" date="2016-10" db="EMBL/GenBank/DDBJ databases">
        <authorList>
            <person name="de Groot N.N."/>
        </authorList>
    </citation>
    <scope>NUCLEOTIDE SEQUENCE [LARGE SCALE GENOMIC DNA]</scope>
    <source>
        <strain evidence="3 4">DSM 29439</strain>
    </source>
</reference>
<keyword evidence="2" id="KW-0732">Signal</keyword>
<dbReference type="RefSeq" id="WP_091433669.1">
    <property type="nucleotide sequence ID" value="NZ_FOJB01000003.1"/>
</dbReference>
<dbReference type="STRING" id="1173584.SAMN05444851_3357"/>
<evidence type="ECO:0000313" key="4">
    <source>
        <dbReference type="Proteomes" id="UP000199650"/>
    </source>
</evidence>
<keyword evidence="1" id="KW-1133">Transmembrane helix</keyword>
<accession>A0A1I0RCX1</accession>
<dbReference type="Proteomes" id="UP000199650">
    <property type="component" value="Unassembled WGS sequence"/>
</dbReference>
<evidence type="ECO:0000256" key="1">
    <source>
        <dbReference type="SAM" id="Phobius"/>
    </source>
</evidence>
<keyword evidence="1" id="KW-0812">Transmembrane</keyword>
<sequence>MKTLYLAILAGIMASPAFANHDQTLLHEAVNDGHSHGVGVATAWLGGTAVAMIIALVAVQKVVYRKR</sequence>
<proteinExistence type="predicted"/>
<dbReference type="AlphaFoldDB" id="A0A1I0RCX1"/>
<dbReference type="OrthoDB" id="9953571at2"/>
<keyword evidence="1" id="KW-0472">Membrane</keyword>
<keyword evidence="4" id="KW-1185">Reference proteome</keyword>
<feature type="signal peptide" evidence="2">
    <location>
        <begin position="1"/>
        <end position="19"/>
    </location>
</feature>
<protein>
    <submittedName>
        <fullName evidence="3">Uncharacterized protein</fullName>
    </submittedName>
</protein>
<feature type="transmembrane region" description="Helical" evidence="1">
    <location>
        <begin position="43"/>
        <end position="64"/>
    </location>
</feature>
<gene>
    <name evidence="3" type="ORF">SAMN05444851_3357</name>
</gene>
<feature type="chain" id="PRO_5011715511" evidence="2">
    <location>
        <begin position="20"/>
        <end position="67"/>
    </location>
</feature>
<evidence type="ECO:0000256" key="2">
    <source>
        <dbReference type="SAM" id="SignalP"/>
    </source>
</evidence>
<organism evidence="3 4">
    <name type="scientific">Aliiroseovarius sediminilitoris</name>
    <dbReference type="NCBI Taxonomy" id="1173584"/>
    <lineage>
        <taxon>Bacteria</taxon>
        <taxon>Pseudomonadati</taxon>
        <taxon>Pseudomonadota</taxon>
        <taxon>Alphaproteobacteria</taxon>
        <taxon>Rhodobacterales</taxon>
        <taxon>Paracoccaceae</taxon>
        <taxon>Aliiroseovarius</taxon>
    </lineage>
</organism>